<sequence>MENGLQNILILIMIVQFIFGSLSNGFTVLINCIEGVNKRKLSLLDQILIVLAISRIFLLWKVLVSWFSSLYHPLLLMPEIEVRIAISSWIFANHFNLWFATILTIFYLLKIARNLIILILNRIQINIYIEDWIHGSERNTTWNSRMSDFATFLDLIIFNMTMFSITPFTVALITFLLLIFSLWQHLQNMQHNFKGPRDPRTNAHITALKIMISFLLLYATYFLSFFISCLLKMHQSKLVQILSLNFGLIYPSSHSFILILGSSKLREAFLLFLKDIIFSFIF</sequence>
<evidence type="ECO:0000256" key="15">
    <source>
        <dbReference type="SAM" id="Phobius"/>
    </source>
</evidence>
<evidence type="ECO:0000256" key="11">
    <source>
        <dbReference type="ARBA" id="ARBA00023224"/>
    </source>
</evidence>
<dbReference type="SUPFAM" id="SSF81321">
    <property type="entry name" value="Family A G protein-coupled receptor-like"/>
    <property type="match status" value="1"/>
</dbReference>
<evidence type="ECO:0000256" key="6">
    <source>
        <dbReference type="ARBA" id="ARBA00022989"/>
    </source>
</evidence>
<evidence type="ECO:0000313" key="17">
    <source>
        <dbReference type="Proteomes" id="UP000694407"/>
    </source>
</evidence>
<dbReference type="AlphaFoldDB" id="A0A8C6EUW5"/>
<protein>
    <recommendedName>
        <fullName evidence="14">Taste receptor type 2</fullName>
    </recommendedName>
</protein>
<dbReference type="GO" id="GO:0033038">
    <property type="term" value="F:bitter taste receptor activity"/>
    <property type="evidence" value="ECO:0007669"/>
    <property type="project" value="Ensembl"/>
</dbReference>
<feature type="transmembrane region" description="Helical" evidence="15">
    <location>
        <begin position="6"/>
        <end position="31"/>
    </location>
</feature>
<keyword evidence="11 14" id="KW-0807">Transducer</keyword>
<keyword evidence="10" id="KW-0325">Glycoprotein</keyword>
<evidence type="ECO:0000256" key="3">
    <source>
        <dbReference type="ARBA" id="ARBA00022480"/>
    </source>
</evidence>
<dbReference type="Pfam" id="PF05296">
    <property type="entry name" value="TAS2R"/>
    <property type="match status" value="2"/>
</dbReference>
<evidence type="ECO:0000256" key="9">
    <source>
        <dbReference type="ARBA" id="ARBA00023170"/>
    </source>
</evidence>
<evidence type="ECO:0000256" key="2">
    <source>
        <dbReference type="ARBA" id="ARBA00007376"/>
    </source>
</evidence>
<comment type="subcellular location">
    <subcellularLocation>
        <location evidence="1 14">Membrane</location>
        <topology evidence="1 14">Multi-pass membrane protein</topology>
    </subcellularLocation>
</comment>
<evidence type="ECO:0000256" key="10">
    <source>
        <dbReference type="ARBA" id="ARBA00023180"/>
    </source>
</evidence>
<keyword evidence="4 14" id="KW-0716">Sensory transduction</keyword>
<name>A0A8C6EUW5_MARMA</name>
<evidence type="ECO:0000256" key="4">
    <source>
        <dbReference type="ARBA" id="ARBA00022606"/>
    </source>
</evidence>
<keyword evidence="3 14" id="KW-0919">Taste</keyword>
<dbReference type="GO" id="GO:0016020">
    <property type="term" value="C:membrane"/>
    <property type="evidence" value="ECO:0007669"/>
    <property type="project" value="UniProtKB-SubCell"/>
</dbReference>
<feature type="transmembrane region" description="Helical" evidence="15">
    <location>
        <begin position="84"/>
        <end position="109"/>
    </location>
</feature>
<evidence type="ECO:0000256" key="14">
    <source>
        <dbReference type="RuleBase" id="RU004424"/>
    </source>
</evidence>
<evidence type="ECO:0000256" key="1">
    <source>
        <dbReference type="ARBA" id="ARBA00004141"/>
    </source>
</evidence>
<feature type="transmembrane region" description="Helical" evidence="15">
    <location>
        <begin position="43"/>
        <end position="64"/>
    </location>
</feature>
<evidence type="ECO:0000256" key="12">
    <source>
        <dbReference type="ARBA" id="ARBA00024847"/>
    </source>
</evidence>
<dbReference type="Proteomes" id="UP000694407">
    <property type="component" value="Unplaced"/>
</dbReference>
<organism evidence="16 17">
    <name type="scientific">Marmota marmota marmota</name>
    <name type="common">Alpine marmot</name>
    <dbReference type="NCBI Taxonomy" id="9994"/>
    <lineage>
        <taxon>Eukaryota</taxon>
        <taxon>Metazoa</taxon>
        <taxon>Chordata</taxon>
        <taxon>Craniata</taxon>
        <taxon>Vertebrata</taxon>
        <taxon>Euteleostomi</taxon>
        <taxon>Mammalia</taxon>
        <taxon>Eutheria</taxon>
        <taxon>Euarchontoglires</taxon>
        <taxon>Glires</taxon>
        <taxon>Rodentia</taxon>
        <taxon>Sciuromorpha</taxon>
        <taxon>Sciuridae</taxon>
        <taxon>Xerinae</taxon>
        <taxon>Marmotini</taxon>
        <taxon>Marmota</taxon>
    </lineage>
</organism>
<dbReference type="PANTHER" id="PTHR11394:SF28">
    <property type="entry name" value="TASTE RECEPTOR TYPE 2 MEMBER 13"/>
    <property type="match status" value="1"/>
</dbReference>
<feature type="transmembrane region" description="Helical" evidence="15">
    <location>
        <begin position="203"/>
        <end position="231"/>
    </location>
</feature>
<dbReference type="InterPro" id="IPR007960">
    <property type="entry name" value="TAS2R"/>
</dbReference>
<reference evidence="16" key="1">
    <citation type="submission" date="2025-08" db="UniProtKB">
        <authorList>
            <consortium name="Ensembl"/>
        </authorList>
    </citation>
    <scope>IDENTIFICATION</scope>
</reference>
<dbReference type="GO" id="GO:0032467">
    <property type="term" value="P:positive regulation of cytokinesis"/>
    <property type="evidence" value="ECO:0007669"/>
    <property type="project" value="Ensembl"/>
</dbReference>
<dbReference type="Ensembl" id="ENSMMMT00000020150.1">
    <property type="protein sequence ID" value="ENSMMMP00000017708.1"/>
    <property type="gene ID" value="ENSMMMG00000015711.1"/>
</dbReference>
<evidence type="ECO:0000256" key="8">
    <source>
        <dbReference type="ARBA" id="ARBA00023136"/>
    </source>
</evidence>
<feature type="transmembrane region" description="Helical" evidence="15">
    <location>
        <begin position="238"/>
        <end position="261"/>
    </location>
</feature>
<proteinExistence type="inferred from homology"/>
<feature type="transmembrane region" description="Helical" evidence="15">
    <location>
        <begin position="155"/>
        <end position="183"/>
    </location>
</feature>
<dbReference type="PANTHER" id="PTHR11394">
    <property type="entry name" value="TASTE RECEPTOR TYPE 2"/>
    <property type="match status" value="1"/>
</dbReference>
<keyword evidence="6 15" id="KW-1133">Transmembrane helix</keyword>
<keyword evidence="17" id="KW-1185">Reference proteome</keyword>
<comment type="function">
    <text evidence="12">Receptor that may play a role in the perception of bitterness and is gustducin-linked. May play a role in sensing the chemical composition of the gastrointestinal content. The activity of this receptor may stimulate alpha gustducin, mediate PLC-beta-2 activation and lead to the gating of TRPM5.</text>
</comment>
<dbReference type="GeneTree" id="ENSGT01150000286975"/>
<evidence type="ECO:0000256" key="5">
    <source>
        <dbReference type="ARBA" id="ARBA00022692"/>
    </source>
</evidence>
<evidence type="ECO:0000313" key="16">
    <source>
        <dbReference type="Ensembl" id="ENSMMMP00000017708.1"/>
    </source>
</evidence>
<keyword evidence="8 14" id="KW-0472">Membrane</keyword>
<evidence type="ECO:0000256" key="13">
    <source>
        <dbReference type="RuleBase" id="RU004423"/>
    </source>
</evidence>
<dbReference type="GO" id="GO:0004930">
    <property type="term" value="F:G protein-coupled receptor activity"/>
    <property type="evidence" value="ECO:0007669"/>
    <property type="project" value="UniProtKB-KW"/>
</dbReference>
<evidence type="ECO:0000256" key="7">
    <source>
        <dbReference type="ARBA" id="ARBA00023040"/>
    </source>
</evidence>
<keyword evidence="5 14" id="KW-0812">Transmembrane</keyword>
<gene>
    <name evidence="16" type="primary">TAS2R13</name>
</gene>
<keyword evidence="9 14" id="KW-0675">Receptor</keyword>
<accession>A0A8C6EUW5</accession>
<comment type="similarity">
    <text evidence="2 13">Belongs to the G-protein coupled receptor T2R family.</text>
</comment>
<keyword evidence="7 14" id="KW-0297">G-protein coupled receptor</keyword>
<reference evidence="16" key="2">
    <citation type="submission" date="2025-09" db="UniProtKB">
        <authorList>
            <consortium name="Ensembl"/>
        </authorList>
    </citation>
    <scope>IDENTIFICATION</scope>
</reference>